<proteinExistence type="predicted"/>
<feature type="transmembrane region" description="Helical" evidence="6">
    <location>
        <begin position="75"/>
        <end position="92"/>
    </location>
</feature>
<keyword evidence="5 6" id="KW-0472">Membrane</keyword>
<feature type="transmembrane region" description="Helical" evidence="6">
    <location>
        <begin position="246"/>
        <end position="264"/>
    </location>
</feature>
<keyword evidence="4 6" id="KW-1133">Transmembrane helix</keyword>
<dbReference type="GO" id="GO:0005886">
    <property type="term" value="C:plasma membrane"/>
    <property type="evidence" value="ECO:0007669"/>
    <property type="project" value="UniProtKB-SubCell"/>
</dbReference>
<feature type="transmembrane region" description="Helical" evidence="6">
    <location>
        <begin position="98"/>
        <end position="117"/>
    </location>
</feature>
<dbReference type="EMBL" id="NPEX01000430">
    <property type="protein sequence ID" value="RAI37616.1"/>
    <property type="molecule type" value="Genomic_DNA"/>
</dbReference>
<evidence type="ECO:0000313" key="7">
    <source>
        <dbReference type="EMBL" id="RAI37616.1"/>
    </source>
</evidence>
<dbReference type="PANTHER" id="PTHR30482">
    <property type="entry name" value="HIGH-AFFINITY BRANCHED-CHAIN AMINO ACID TRANSPORT SYSTEM PERMEASE"/>
    <property type="match status" value="1"/>
</dbReference>
<dbReference type="InterPro" id="IPR001851">
    <property type="entry name" value="ABC_transp_permease"/>
</dbReference>
<keyword evidence="2" id="KW-1003">Cell membrane</keyword>
<comment type="subcellular location">
    <subcellularLocation>
        <location evidence="1">Cell membrane</location>
        <topology evidence="1">Multi-pass membrane protein</topology>
    </subcellularLocation>
</comment>
<evidence type="ECO:0000313" key="8">
    <source>
        <dbReference type="Proteomes" id="UP000249130"/>
    </source>
</evidence>
<feature type="transmembrane region" description="Helical" evidence="6">
    <location>
        <begin position="45"/>
        <end position="63"/>
    </location>
</feature>
<keyword evidence="8" id="KW-1185">Reference proteome</keyword>
<dbReference type="InterPro" id="IPR043428">
    <property type="entry name" value="LivM-like"/>
</dbReference>
<dbReference type="Pfam" id="PF02653">
    <property type="entry name" value="BPD_transp_2"/>
    <property type="match status" value="1"/>
</dbReference>
<dbReference type="CDD" id="cd06581">
    <property type="entry name" value="TM_PBP1_LivM_like"/>
    <property type="match status" value="1"/>
</dbReference>
<evidence type="ECO:0000256" key="5">
    <source>
        <dbReference type="ARBA" id="ARBA00023136"/>
    </source>
</evidence>
<evidence type="ECO:0000256" key="2">
    <source>
        <dbReference type="ARBA" id="ARBA00022475"/>
    </source>
</evidence>
<dbReference type="Proteomes" id="UP000249130">
    <property type="component" value="Unassembled WGS sequence"/>
</dbReference>
<evidence type="ECO:0000256" key="4">
    <source>
        <dbReference type="ARBA" id="ARBA00022989"/>
    </source>
</evidence>
<dbReference type="RefSeq" id="WP_111422937.1">
    <property type="nucleotide sequence ID" value="NZ_NPEX01000430.1"/>
</dbReference>
<organism evidence="7 8">
    <name type="scientific">Rhodoplanes roseus</name>
    <dbReference type="NCBI Taxonomy" id="29409"/>
    <lineage>
        <taxon>Bacteria</taxon>
        <taxon>Pseudomonadati</taxon>
        <taxon>Pseudomonadota</taxon>
        <taxon>Alphaproteobacteria</taxon>
        <taxon>Hyphomicrobiales</taxon>
        <taxon>Nitrobacteraceae</taxon>
        <taxon>Rhodoplanes</taxon>
    </lineage>
</organism>
<gene>
    <name evidence="7" type="ORF">CH341_29345</name>
</gene>
<evidence type="ECO:0000256" key="1">
    <source>
        <dbReference type="ARBA" id="ARBA00004651"/>
    </source>
</evidence>
<evidence type="ECO:0000256" key="3">
    <source>
        <dbReference type="ARBA" id="ARBA00022692"/>
    </source>
</evidence>
<dbReference type="GO" id="GO:0015658">
    <property type="term" value="F:branched-chain amino acid transmembrane transporter activity"/>
    <property type="evidence" value="ECO:0007669"/>
    <property type="project" value="InterPro"/>
</dbReference>
<reference evidence="7 8" key="1">
    <citation type="submission" date="2017-07" db="EMBL/GenBank/DDBJ databases">
        <title>Draft Genome Sequences of Select Purple Nonsulfur Bacteria.</title>
        <authorList>
            <person name="Lasarre B."/>
            <person name="Mckinlay J.B."/>
        </authorList>
    </citation>
    <scope>NUCLEOTIDE SEQUENCE [LARGE SCALE GENOMIC DNA]</scope>
    <source>
        <strain evidence="7 8">DSM 5909</strain>
    </source>
</reference>
<dbReference type="OrthoDB" id="9804361at2"/>
<sequence length="328" mass="33856">MEFAVRRTGRSPRAGRSLAFALGCVAVLTLGVVLTRTVENPYIFFAGYVVIQYVAVATGWNVLGGYAGYINFGPTAFYGVGVYVAAFLVKATGAPLPVTIAAAGATGALLGLAMGWMTLRVQGVYFAIATIALVVMAETVVHNIDYLGGASGLALMPPQAPAWAGGQPQFMLMVMLGIAVAFVALARWIEISAMGRGLRALKASEVAAECAGVPTFRLKLIACAVSGAMLAIAGAPYVYYASFIEPGTAFSLALSLNAIAMPLIGGKRSWVGPVLGALLLATVQQAASVTISSELNILVVGVVLILFVAVAPDGIVGIVEKLTRRRGA</sequence>
<keyword evidence="3 6" id="KW-0812">Transmembrane</keyword>
<dbReference type="PANTHER" id="PTHR30482:SF20">
    <property type="entry name" value="HIGH-AFFINITY BRANCHED-CHAIN AMINO ACID TRANSPORT SYSTEM PERMEASE PROTEIN LIVM"/>
    <property type="match status" value="1"/>
</dbReference>
<protein>
    <submittedName>
        <fullName evidence="7">Branched-chain amino acid ABC transporter permease</fullName>
    </submittedName>
</protein>
<comment type="caution">
    <text evidence="7">The sequence shown here is derived from an EMBL/GenBank/DDBJ whole genome shotgun (WGS) entry which is preliminary data.</text>
</comment>
<feature type="transmembrane region" description="Helical" evidence="6">
    <location>
        <begin position="170"/>
        <end position="189"/>
    </location>
</feature>
<name>A0A327KHK1_9BRAD</name>
<evidence type="ECO:0000256" key="6">
    <source>
        <dbReference type="SAM" id="Phobius"/>
    </source>
</evidence>
<dbReference type="AlphaFoldDB" id="A0A327KHK1"/>
<accession>A0A327KHK1</accession>
<feature type="transmembrane region" description="Helical" evidence="6">
    <location>
        <begin position="297"/>
        <end position="319"/>
    </location>
</feature>
<feature type="transmembrane region" description="Helical" evidence="6">
    <location>
        <begin position="271"/>
        <end position="291"/>
    </location>
</feature>
<feature type="transmembrane region" description="Helical" evidence="6">
    <location>
        <begin position="124"/>
        <end position="144"/>
    </location>
</feature>
<feature type="transmembrane region" description="Helical" evidence="6">
    <location>
        <begin position="220"/>
        <end position="240"/>
    </location>
</feature>